<dbReference type="AlphaFoldDB" id="X0UIG7"/>
<gene>
    <name evidence="1" type="ORF">S01H1_36569</name>
</gene>
<accession>X0UIG7</accession>
<organism evidence="1">
    <name type="scientific">marine sediment metagenome</name>
    <dbReference type="NCBI Taxonomy" id="412755"/>
    <lineage>
        <taxon>unclassified sequences</taxon>
        <taxon>metagenomes</taxon>
        <taxon>ecological metagenomes</taxon>
    </lineage>
</organism>
<protein>
    <submittedName>
        <fullName evidence="1">Uncharacterized protein</fullName>
    </submittedName>
</protein>
<dbReference type="EMBL" id="BARS01022919">
    <property type="protein sequence ID" value="GAG05539.1"/>
    <property type="molecule type" value="Genomic_DNA"/>
</dbReference>
<feature type="non-terminal residue" evidence="1">
    <location>
        <position position="128"/>
    </location>
</feature>
<proteinExistence type="predicted"/>
<comment type="caution">
    <text evidence="1">The sequence shown here is derived from an EMBL/GenBank/DDBJ whole genome shotgun (WGS) entry which is preliminary data.</text>
</comment>
<sequence length="128" mass="15122">MSVMTAKALENMSMRFNKHIFKISAAVFLITVLPRIIYTDYILTRKDTREIAYKWVKSNIPAKSKILRFPYTPEFKPSDKYNVKIDWHYKISSKKYSEYDYIITTNADVVEYSENKGYKLINKTSGRV</sequence>
<evidence type="ECO:0000313" key="1">
    <source>
        <dbReference type="EMBL" id="GAG05539.1"/>
    </source>
</evidence>
<reference evidence="1" key="1">
    <citation type="journal article" date="2014" name="Front. Microbiol.">
        <title>High frequency of phylogenetically diverse reductive dehalogenase-homologous genes in deep subseafloor sedimentary metagenomes.</title>
        <authorList>
            <person name="Kawai M."/>
            <person name="Futagami T."/>
            <person name="Toyoda A."/>
            <person name="Takaki Y."/>
            <person name="Nishi S."/>
            <person name="Hori S."/>
            <person name="Arai W."/>
            <person name="Tsubouchi T."/>
            <person name="Morono Y."/>
            <person name="Uchiyama I."/>
            <person name="Ito T."/>
            <person name="Fujiyama A."/>
            <person name="Inagaki F."/>
            <person name="Takami H."/>
        </authorList>
    </citation>
    <scope>NUCLEOTIDE SEQUENCE</scope>
    <source>
        <strain evidence="1">Expedition CK06-06</strain>
    </source>
</reference>
<name>X0UIG7_9ZZZZ</name>